<geneLocation type="plasmid" evidence="1 2">
    <name>unnamed2</name>
</geneLocation>
<dbReference type="RefSeq" id="WP_265385110.1">
    <property type="nucleotide sequence ID" value="NZ_CP110617.1"/>
</dbReference>
<keyword evidence="2" id="KW-1185">Reference proteome</keyword>
<protein>
    <submittedName>
        <fullName evidence="1">Uncharacterized protein</fullName>
    </submittedName>
</protein>
<keyword evidence="1" id="KW-0614">Plasmid</keyword>
<name>A0ABY6P6L8_9NOCA</name>
<accession>A0ABY6P6L8</accession>
<reference evidence="1" key="1">
    <citation type="submission" date="2022-10" db="EMBL/GenBank/DDBJ databases">
        <title>Rhodococcus sp.75.</title>
        <authorList>
            <person name="Sun M."/>
        </authorList>
    </citation>
    <scope>NUCLEOTIDE SEQUENCE</scope>
    <source>
        <strain evidence="1">75</strain>
        <plasmid evidence="1">unnamed2</plasmid>
    </source>
</reference>
<sequence>MIIWTCSTGDSGAADTRTLAATQATEAVLAHWGRQHPVTGAGEGVRIWVEATDAYIGPARDEAGCYELTGTTAMMDIIRDHLAQPAPETDTGQRT</sequence>
<dbReference type="EMBL" id="CP110617">
    <property type="protein sequence ID" value="UZJ27006.1"/>
    <property type="molecule type" value="Genomic_DNA"/>
</dbReference>
<organism evidence="1 2">
    <name type="scientific">Rhodococcus antarcticus</name>
    <dbReference type="NCBI Taxonomy" id="2987751"/>
    <lineage>
        <taxon>Bacteria</taxon>
        <taxon>Bacillati</taxon>
        <taxon>Actinomycetota</taxon>
        <taxon>Actinomycetes</taxon>
        <taxon>Mycobacteriales</taxon>
        <taxon>Nocardiaceae</taxon>
        <taxon>Rhodococcus</taxon>
    </lineage>
</organism>
<evidence type="ECO:0000313" key="1">
    <source>
        <dbReference type="EMBL" id="UZJ27006.1"/>
    </source>
</evidence>
<dbReference type="Proteomes" id="UP001164965">
    <property type="component" value="Plasmid unnamed2"/>
</dbReference>
<gene>
    <name evidence="1" type="ORF">RHODO2019_18620</name>
</gene>
<proteinExistence type="predicted"/>
<evidence type="ECO:0000313" key="2">
    <source>
        <dbReference type="Proteomes" id="UP001164965"/>
    </source>
</evidence>